<evidence type="ECO:0000259" key="2">
    <source>
        <dbReference type="Pfam" id="PF02470"/>
    </source>
</evidence>
<organism evidence="3">
    <name type="scientific">hydrothermal vent metagenome</name>
    <dbReference type="NCBI Taxonomy" id="652676"/>
    <lineage>
        <taxon>unclassified sequences</taxon>
        <taxon>metagenomes</taxon>
        <taxon>ecological metagenomes</taxon>
    </lineage>
</organism>
<dbReference type="InterPro" id="IPR052336">
    <property type="entry name" value="MlaD_Phospholipid_Transporter"/>
</dbReference>
<name>A0A3B1CC63_9ZZZZ</name>
<dbReference type="EMBL" id="UOGD01000270">
    <property type="protein sequence ID" value="VAX24231.1"/>
    <property type="molecule type" value="Genomic_DNA"/>
</dbReference>
<protein>
    <recommendedName>
        <fullName evidence="2">Mce/MlaD domain-containing protein</fullName>
    </recommendedName>
</protein>
<keyword evidence="1" id="KW-0812">Transmembrane</keyword>
<dbReference type="InterPro" id="IPR003399">
    <property type="entry name" value="Mce/MlaD"/>
</dbReference>
<keyword evidence="1" id="KW-0472">Membrane</keyword>
<evidence type="ECO:0000256" key="1">
    <source>
        <dbReference type="SAM" id="Phobius"/>
    </source>
</evidence>
<proteinExistence type="predicted"/>
<gene>
    <name evidence="3" type="ORF">MNBD_IGNAVI01-2618</name>
</gene>
<feature type="transmembrane region" description="Helical" evidence="1">
    <location>
        <begin position="7"/>
        <end position="29"/>
    </location>
</feature>
<dbReference type="PANTHER" id="PTHR33371">
    <property type="entry name" value="INTERMEMBRANE PHOSPHOLIPID TRANSPORT SYSTEM BINDING PROTEIN MLAD-RELATED"/>
    <property type="match status" value="1"/>
</dbReference>
<evidence type="ECO:0000313" key="3">
    <source>
        <dbReference type="EMBL" id="VAX24231.1"/>
    </source>
</evidence>
<keyword evidence="1" id="KW-1133">Transmembrane helix</keyword>
<sequence>MNTKKNEFLIGLTMSIATLIVIVGILILGKSNFFVTGLPVNLIVDNANGINRGDDVYFKGLKVGTVSGAEISNNQVLLKLKIEGIDSIPVDSKFEVKDYSLIGGKVIEISPGSSKTYLLENATVKGASSTSGLESLITDVKDLEPKINKILNNLDTLTGDETQKNVEFILRELSETITSTKQVVNVDLHNTLTNLNEITSENKKDISELIKSLSKSSDNLSEFLNKSSSAAVKLDSLLAKLNEGKGSMGNLMQNDSLYNNLNQAISSIDSLVSDIKKNPDKYINVSVF</sequence>
<feature type="domain" description="Mce/MlaD" evidence="2">
    <location>
        <begin position="38"/>
        <end position="112"/>
    </location>
</feature>
<dbReference type="AlphaFoldDB" id="A0A3B1CC63"/>
<accession>A0A3B1CC63</accession>
<dbReference type="Pfam" id="PF02470">
    <property type="entry name" value="MlaD"/>
    <property type="match status" value="1"/>
</dbReference>
<dbReference type="PANTHER" id="PTHR33371:SF4">
    <property type="entry name" value="INTERMEMBRANE PHOSPHOLIPID TRANSPORT SYSTEM BINDING PROTEIN MLAD"/>
    <property type="match status" value="1"/>
</dbReference>
<reference evidence="3" key="1">
    <citation type="submission" date="2018-06" db="EMBL/GenBank/DDBJ databases">
        <authorList>
            <person name="Zhirakovskaya E."/>
        </authorList>
    </citation>
    <scope>NUCLEOTIDE SEQUENCE</scope>
</reference>